<evidence type="ECO:0000313" key="8">
    <source>
        <dbReference type="EMBL" id="MFD1511333.1"/>
    </source>
</evidence>
<keyword evidence="5" id="KW-0472">Membrane</keyword>
<dbReference type="CDD" id="cd16922">
    <property type="entry name" value="HATPase_EvgS-ArcB-TorS-like"/>
    <property type="match status" value="1"/>
</dbReference>
<gene>
    <name evidence="8" type="ORF">ACFTOW_18280</name>
</gene>
<dbReference type="EMBL" id="JBHUDD010000157">
    <property type="protein sequence ID" value="MFD1511333.1"/>
    <property type="molecule type" value="Genomic_DNA"/>
</dbReference>
<name>A0ABW4EMN1_9RHOB</name>
<dbReference type="PANTHER" id="PTHR45339:SF5">
    <property type="entry name" value="HISTIDINE KINASE"/>
    <property type="match status" value="1"/>
</dbReference>
<dbReference type="RefSeq" id="WP_379918419.1">
    <property type="nucleotide sequence ID" value="NZ_JBHUDD010000157.1"/>
</dbReference>
<keyword evidence="9" id="KW-1185">Reference proteome</keyword>
<dbReference type="InterPro" id="IPR011006">
    <property type="entry name" value="CheY-like_superfamily"/>
</dbReference>
<proteinExistence type="predicted"/>
<comment type="caution">
    <text evidence="8">The sequence shown here is derived from an EMBL/GenBank/DDBJ whole genome shotgun (WGS) entry which is preliminary data.</text>
</comment>
<dbReference type="Gene3D" id="3.30.565.10">
    <property type="entry name" value="Histidine kinase-like ATPase, C-terminal domain"/>
    <property type="match status" value="1"/>
</dbReference>
<dbReference type="SMART" id="SM00388">
    <property type="entry name" value="HisKA"/>
    <property type="match status" value="1"/>
</dbReference>
<evidence type="ECO:0000256" key="2">
    <source>
        <dbReference type="ARBA" id="ARBA00012438"/>
    </source>
</evidence>
<dbReference type="PROSITE" id="PS50109">
    <property type="entry name" value="HIS_KIN"/>
    <property type="match status" value="1"/>
</dbReference>
<dbReference type="InterPro" id="IPR001789">
    <property type="entry name" value="Sig_transdc_resp-reg_receiver"/>
</dbReference>
<dbReference type="GO" id="GO:0005524">
    <property type="term" value="F:ATP binding"/>
    <property type="evidence" value="ECO:0007669"/>
    <property type="project" value="UniProtKB-KW"/>
</dbReference>
<keyword evidence="3 4" id="KW-0597">Phosphoprotein</keyword>
<accession>A0ABW4EMN1</accession>
<keyword evidence="8" id="KW-0547">Nucleotide-binding</keyword>
<dbReference type="InterPro" id="IPR036097">
    <property type="entry name" value="HisK_dim/P_sf"/>
</dbReference>
<dbReference type="SUPFAM" id="SSF52172">
    <property type="entry name" value="CheY-like"/>
    <property type="match status" value="1"/>
</dbReference>
<dbReference type="Gene3D" id="3.40.50.2300">
    <property type="match status" value="1"/>
</dbReference>
<feature type="transmembrane region" description="Helical" evidence="5">
    <location>
        <begin position="132"/>
        <end position="154"/>
    </location>
</feature>
<reference evidence="9" key="1">
    <citation type="journal article" date="2019" name="Int. J. Syst. Evol. Microbiol.">
        <title>The Global Catalogue of Microorganisms (GCM) 10K type strain sequencing project: providing services to taxonomists for standard genome sequencing and annotation.</title>
        <authorList>
            <consortium name="The Broad Institute Genomics Platform"/>
            <consortium name="The Broad Institute Genome Sequencing Center for Infectious Disease"/>
            <person name="Wu L."/>
            <person name="Ma J."/>
        </authorList>
    </citation>
    <scope>NUCLEOTIDE SEQUENCE [LARGE SCALE GENOMIC DNA]</scope>
    <source>
        <strain evidence="9">CGMCC 1.12477</strain>
    </source>
</reference>
<dbReference type="EC" id="2.7.13.3" evidence="2"/>
<dbReference type="SMART" id="SM00387">
    <property type="entry name" value="HATPase_c"/>
    <property type="match status" value="1"/>
</dbReference>
<feature type="domain" description="Response regulatory" evidence="7">
    <location>
        <begin position="555"/>
        <end position="675"/>
    </location>
</feature>
<feature type="domain" description="Histidine kinase" evidence="6">
    <location>
        <begin position="180"/>
        <end position="403"/>
    </location>
</feature>
<dbReference type="Gene3D" id="1.10.287.130">
    <property type="match status" value="1"/>
</dbReference>
<evidence type="ECO:0000259" key="7">
    <source>
        <dbReference type="PROSITE" id="PS50110"/>
    </source>
</evidence>
<dbReference type="Proteomes" id="UP001597186">
    <property type="component" value="Unassembled WGS sequence"/>
</dbReference>
<dbReference type="Pfam" id="PF00072">
    <property type="entry name" value="Response_reg"/>
    <property type="match status" value="1"/>
</dbReference>
<dbReference type="PANTHER" id="PTHR45339">
    <property type="entry name" value="HYBRID SIGNAL TRANSDUCTION HISTIDINE KINASE J"/>
    <property type="match status" value="1"/>
</dbReference>
<dbReference type="CDD" id="cd17546">
    <property type="entry name" value="REC_hyHK_CKI1_RcsC-like"/>
    <property type="match status" value="1"/>
</dbReference>
<dbReference type="InterPro" id="IPR003661">
    <property type="entry name" value="HisK_dim/P_dom"/>
</dbReference>
<dbReference type="InterPro" id="IPR036890">
    <property type="entry name" value="HATPase_C_sf"/>
</dbReference>
<dbReference type="SMART" id="SM00448">
    <property type="entry name" value="REC"/>
    <property type="match status" value="1"/>
</dbReference>
<keyword evidence="5" id="KW-0812">Transmembrane</keyword>
<sequence>MTVCVAWCILAAATQQWVMLWIAAFVLGFTALSLLLVRNGHDLIGRLLWYICGILGVTAGVFIAHPEGHVATLYVALLGGPFLTFSIHRERVYLVAMVIGVFVVWGATRVMGHDYFGPPVLDADFARDYVSLFAVGTTFLVVTFEMGVFAFLMTRYIDDLRASREVADEANRAKSEFLAAMSHEIRTPMNGVVSMVEILENTELTADQRRILHTVQESSDSLLRIIEDILDMSRIEAGKLDLVEELADLLHIVEAAVDTLRSYADSQNVYVSLHYDLTLPQQVTCDAGRLRQVLLNLLGNAIKFSRRPPTLPGGDVRLSVQRDGADQLHVTVTDNGIGMSEATQINLFEPFRQSEDVASRRFGGSGLGLSIVHQLVTKMRGSVSVHSTPGAGTEFTVHLPMSHPQGALDLPDCKDATFFVYRPGDWQRDVWDRYAAACGGQLEVLGNRDELWAMGVAASGRAVFIIDMKLDSRAEQKAMLDDFCAAFPAARTLLLCRDRGAPTGLLANGAVAVQAAPLLPTDLWTALRELCQLQPGKVVGNTLIEAAVVPGRPLRILVAEDNEINQIVIQRQIEQLGHVANIVSHGRAALREWRAGGCDIVLTDCQMPEMDGFALTREIRAAESVLANAKATPIIAITANALEGEAERCLAAGMDGYLAKPVKLCELQAMIDKLTGKAAQNVTDHGDVG</sequence>
<evidence type="ECO:0000259" key="6">
    <source>
        <dbReference type="PROSITE" id="PS50109"/>
    </source>
</evidence>
<feature type="transmembrane region" description="Helical" evidence="5">
    <location>
        <begin position="92"/>
        <end position="112"/>
    </location>
</feature>
<dbReference type="Pfam" id="PF02518">
    <property type="entry name" value="HATPase_c"/>
    <property type="match status" value="1"/>
</dbReference>
<dbReference type="Pfam" id="PF00512">
    <property type="entry name" value="HisKA"/>
    <property type="match status" value="1"/>
</dbReference>
<dbReference type="PRINTS" id="PR00344">
    <property type="entry name" value="BCTRLSENSOR"/>
</dbReference>
<evidence type="ECO:0000256" key="5">
    <source>
        <dbReference type="SAM" id="Phobius"/>
    </source>
</evidence>
<dbReference type="CDD" id="cd00082">
    <property type="entry name" value="HisKA"/>
    <property type="match status" value="1"/>
</dbReference>
<protein>
    <recommendedName>
        <fullName evidence="2">histidine kinase</fullName>
        <ecNumber evidence="2">2.7.13.3</ecNumber>
    </recommendedName>
</protein>
<comment type="catalytic activity">
    <reaction evidence="1">
        <text>ATP + protein L-histidine = ADP + protein N-phospho-L-histidine.</text>
        <dbReference type="EC" id="2.7.13.3"/>
    </reaction>
</comment>
<evidence type="ECO:0000256" key="1">
    <source>
        <dbReference type="ARBA" id="ARBA00000085"/>
    </source>
</evidence>
<dbReference type="SUPFAM" id="SSF47384">
    <property type="entry name" value="Homodimeric domain of signal transducing histidine kinase"/>
    <property type="match status" value="1"/>
</dbReference>
<evidence type="ECO:0000313" key="9">
    <source>
        <dbReference type="Proteomes" id="UP001597186"/>
    </source>
</evidence>
<feature type="transmembrane region" description="Helical" evidence="5">
    <location>
        <begin position="17"/>
        <end position="35"/>
    </location>
</feature>
<dbReference type="InterPro" id="IPR004358">
    <property type="entry name" value="Sig_transdc_His_kin-like_C"/>
</dbReference>
<evidence type="ECO:0000256" key="4">
    <source>
        <dbReference type="PROSITE-ProRule" id="PRU00169"/>
    </source>
</evidence>
<feature type="transmembrane region" description="Helical" evidence="5">
    <location>
        <begin position="47"/>
        <end position="65"/>
    </location>
</feature>
<dbReference type="SUPFAM" id="SSF55874">
    <property type="entry name" value="ATPase domain of HSP90 chaperone/DNA topoisomerase II/histidine kinase"/>
    <property type="match status" value="1"/>
</dbReference>
<keyword evidence="5" id="KW-1133">Transmembrane helix</keyword>
<feature type="transmembrane region" description="Helical" evidence="5">
    <location>
        <begin position="71"/>
        <end position="87"/>
    </location>
</feature>
<keyword evidence="8" id="KW-0067">ATP-binding</keyword>
<dbReference type="InterPro" id="IPR005467">
    <property type="entry name" value="His_kinase_dom"/>
</dbReference>
<evidence type="ECO:0000256" key="3">
    <source>
        <dbReference type="ARBA" id="ARBA00022553"/>
    </source>
</evidence>
<feature type="modified residue" description="4-aspartylphosphate" evidence="4">
    <location>
        <position position="604"/>
    </location>
</feature>
<dbReference type="PROSITE" id="PS50110">
    <property type="entry name" value="RESPONSE_REGULATORY"/>
    <property type="match status" value="1"/>
</dbReference>
<organism evidence="8 9">
    <name type="scientific">Lacimonas salitolerans</name>
    <dbReference type="NCBI Taxonomy" id="1323750"/>
    <lineage>
        <taxon>Bacteria</taxon>
        <taxon>Pseudomonadati</taxon>
        <taxon>Pseudomonadota</taxon>
        <taxon>Alphaproteobacteria</taxon>
        <taxon>Rhodobacterales</taxon>
        <taxon>Paracoccaceae</taxon>
        <taxon>Lacimonas</taxon>
    </lineage>
</organism>
<dbReference type="InterPro" id="IPR003594">
    <property type="entry name" value="HATPase_dom"/>
</dbReference>